<dbReference type="NCBIfam" id="TIGR00838">
    <property type="entry name" value="argH"/>
    <property type="match status" value="1"/>
</dbReference>
<dbReference type="Pfam" id="PF00206">
    <property type="entry name" value="Lyase_1"/>
    <property type="match status" value="1"/>
</dbReference>
<dbReference type="FunFam" id="1.10.275.10:FF:000002">
    <property type="entry name" value="Argininosuccinate lyase"/>
    <property type="match status" value="1"/>
</dbReference>
<keyword evidence="4 7" id="KW-0055">Arginine biosynthesis</keyword>
<evidence type="ECO:0000256" key="6">
    <source>
        <dbReference type="ARBA" id="ARBA00023239"/>
    </source>
</evidence>
<sequence>MAKQQHKPWGGVFEGDVDPRVERFSESVSFDHRLYAQDIRGSIAHARMLAETGMLSADERDQIVAGLEEIGHEIAAGTFEFKQELEDVHMNVERKLTERLGDVGRKLHTGRSRNDQVSTDFRLWIRDAIDRTDQLLANLQRAFVDRCDRDHGIILPGYTHLQRAQPVLANHYWLAYTEKFGRDRERLAECRRRVNQLPLGTAALAGTTIPIDRRHVAAALDFEGVVANSLDSSSDRDFAIEFAFVLTLIAEHLSTWAEEWILWSTAEFRFLRLPHAYCTGSSIMPQKINPDVLELIRGKTARVVGNLTSLLVLIKGLPLAYNRDLQEDKPRVFDSADTVEASVELAAAVVTGAELNRPAIHERLERGYLDATTLMEHLIKVGVPQRTAHEIIGKLVGVAMKRDVPLAKLELAEFQAAHPALDQSVYTVLGVEQAILAFSSEGSTAPAMVAKQVALWKERLGLEP</sequence>
<dbReference type="PRINTS" id="PR00145">
    <property type="entry name" value="ARGSUCLYASE"/>
</dbReference>
<evidence type="ECO:0000259" key="8">
    <source>
        <dbReference type="Pfam" id="PF00206"/>
    </source>
</evidence>
<feature type="domain" description="Fumarate lyase N-terminal" evidence="8">
    <location>
        <begin position="12"/>
        <end position="305"/>
    </location>
</feature>
<dbReference type="SUPFAM" id="SSF48557">
    <property type="entry name" value="L-aspartase-like"/>
    <property type="match status" value="1"/>
</dbReference>
<feature type="domain" description="Argininosuccinate lyase C-terminal" evidence="9">
    <location>
        <begin position="368"/>
        <end position="435"/>
    </location>
</feature>
<evidence type="ECO:0000256" key="5">
    <source>
        <dbReference type="ARBA" id="ARBA00022605"/>
    </source>
</evidence>
<dbReference type="PANTHER" id="PTHR43814">
    <property type="entry name" value="ARGININOSUCCINATE LYASE"/>
    <property type="match status" value="1"/>
</dbReference>
<dbReference type="FunFam" id="1.10.40.30:FF:000001">
    <property type="entry name" value="Argininosuccinate lyase"/>
    <property type="match status" value="1"/>
</dbReference>
<comment type="subcellular location">
    <subcellularLocation>
        <location evidence="7">Cytoplasm</location>
    </subcellularLocation>
</comment>
<dbReference type="GO" id="GO:0004056">
    <property type="term" value="F:argininosuccinate lyase activity"/>
    <property type="evidence" value="ECO:0007669"/>
    <property type="project" value="UniProtKB-UniRule"/>
</dbReference>
<dbReference type="PANTHER" id="PTHR43814:SF1">
    <property type="entry name" value="ARGININOSUCCINATE LYASE"/>
    <property type="match status" value="1"/>
</dbReference>
<dbReference type="InterPro" id="IPR000362">
    <property type="entry name" value="Fumarate_lyase_fam"/>
</dbReference>
<dbReference type="KEGG" id="llh:I41_55590"/>
<dbReference type="GO" id="GO:0042450">
    <property type="term" value="P:L-arginine biosynthetic process via ornithine"/>
    <property type="evidence" value="ECO:0007669"/>
    <property type="project" value="UniProtKB-UniRule"/>
</dbReference>
<comment type="similarity">
    <text evidence="7">Belongs to the lyase 1 family. Argininosuccinate lyase subfamily.</text>
</comment>
<proteinExistence type="inferred from homology"/>
<dbReference type="Proteomes" id="UP000317909">
    <property type="component" value="Chromosome"/>
</dbReference>
<evidence type="ECO:0000256" key="4">
    <source>
        <dbReference type="ARBA" id="ARBA00022571"/>
    </source>
</evidence>
<evidence type="ECO:0000256" key="1">
    <source>
        <dbReference type="ARBA" id="ARBA00000985"/>
    </source>
</evidence>
<evidence type="ECO:0000259" key="9">
    <source>
        <dbReference type="Pfam" id="PF14698"/>
    </source>
</evidence>
<keyword evidence="5 7" id="KW-0028">Amino-acid biosynthesis</keyword>
<comment type="catalytic activity">
    <reaction evidence="1 7">
        <text>2-(N(omega)-L-arginino)succinate = fumarate + L-arginine</text>
        <dbReference type="Rhea" id="RHEA:24020"/>
        <dbReference type="ChEBI" id="CHEBI:29806"/>
        <dbReference type="ChEBI" id="CHEBI:32682"/>
        <dbReference type="ChEBI" id="CHEBI:57472"/>
        <dbReference type="EC" id="4.3.2.1"/>
    </reaction>
</comment>
<evidence type="ECO:0000313" key="10">
    <source>
        <dbReference type="EMBL" id="QDT76309.1"/>
    </source>
</evidence>
<dbReference type="InterPro" id="IPR022761">
    <property type="entry name" value="Fumarate_lyase_N"/>
</dbReference>
<dbReference type="HAMAP" id="MF_00006">
    <property type="entry name" value="Arg_succ_lyase"/>
    <property type="match status" value="1"/>
</dbReference>
<dbReference type="PRINTS" id="PR00149">
    <property type="entry name" value="FUMRATELYASE"/>
</dbReference>
<organism evidence="10 11">
    <name type="scientific">Lacipirellula limnantheis</name>
    <dbReference type="NCBI Taxonomy" id="2528024"/>
    <lineage>
        <taxon>Bacteria</taxon>
        <taxon>Pseudomonadati</taxon>
        <taxon>Planctomycetota</taxon>
        <taxon>Planctomycetia</taxon>
        <taxon>Pirellulales</taxon>
        <taxon>Lacipirellulaceae</taxon>
        <taxon>Lacipirellula</taxon>
    </lineage>
</organism>
<dbReference type="RefSeq" id="WP_145436179.1">
    <property type="nucleotide sequence ID" value="NZ_CP036339.1"/>
</dbReference>
<dbReference type="AlphaFoldDB" id="A0A517U6Q1"/>
<dbReference type="InterPro" id="IPR029419">
    <property type="entry name" value="Arg_succ_lyase_C"/>
</dbReference>
<dbReference type="PROSITE" id="PS00163">
    <property type="entry name" value="FUMARATE_LYASES"/>
    <property type="match status" value="1"/>
</dbReference>
<accession>A0A517U6Q1</accession>
<dbReference type="GO" id="GO:0005829">
    <property type="term" value="C:cytosol"/>
    <property type="evidence" value="ECO:0007669"/>
    <property type="project" value="TreeGrafter"/>
</dbReference>
<dbReference type="OrthoDB" id="9769623at2"/>
<dbReference type="UniPathway" id="UPA00068">
    <property type="reaction ID" value="UER00114"/>
</dbReference>
<comment type="pathway">
    <text evidence="2 7">Amino-acid biosynthesis; L-arginine biosynthesis; L-arginine from L-ornithine and carbamoyl phosphate: step 3/3.</text>
</comment>
<keyword evidence="11" id="KW-1185">Reference proteome</keyword>
<gene>
    <name evidence="7" type="primary">argH</name>
    <name evidence="10" type="ORF">I41_55590</name>
</gene>
<evidence type="ECO:0000256" key="7">
    <source>
        <dbReference type="HAMAP-Rule" id="MF_00006"/>
    </source>
</evidence>
<dbReference type="Pfam" id="PF14698">
    <property type="entry name" value="ASL_C2"/>
    <property type="match status" value="1"/>
</dbReference>
<name>A0A517U6Q1_9BACT</name>
<dbReference type="InterPro" id="IPR020557">
    <property type="entry name" value="Fumarate_lyase_CS"/>
</dbReference>
<evidence type="ECO:0000256" key="3">
    <source>
        <dbReference type="ARBA" id="ARBA00012338"/>
    </source>
</evidence>
<dbReference type="InterPro" id="IPR008948">
    <property type="entry name" value="L-Aspartase-like"/>
</dbReference>
<dbReference type="InterPro" id="IPR024083">
    <property type="entry name" value="Fumarase/histidase_N"/>
</dbReference>
<dbReference type="Gene3D" id="1.20.200.10">
    <property type="entry name" value="Fumarase/aspartase (Central domain)"/>
    <property type="match status" value="1"/>
</dbReference>
<evidence type="ECO:0000256" key="2">
    <source>
        <dbReference type="ARBA" id="ARBA00004941"/>
    </source>
</evidence>
<keyword evidence="7" id="KW-0963">Cytoplasm</keyword>
<keyword evidence="6 7" id="KW-0456">Lyase</keyword>
<dbReference type="Gene3D" id="1.10.40.30">
    <property type="entry name" value="Fumarase/aspartase (C-terminal domain)"/>
    <property type="match status" value="1"/>
</dbReference>
<reference evidence="10 11" key="1">
    <citation type="submission" date="2019-02" db="EMBL/GenBank/DDBJ databases">
        <title>Deep-cultivation of Planctomycetes and their phenomic and genomic characterization uncovers novel biology.</title>
        <authorList>
            <person name="Wiegand S."/>
            <person name="Jogler M."/>
            <person name="Boedeker C."/>
            <person name="Pinto D."/>
            <person name="Vollmers J."/>
            <person name="Rivas-Marin E."/>
            <person name="Kohn T."/>
            <person name="Peeters S.H."/>
            <person name="Heuer A."/>
            <person name="Rast P."/>
            <person name="Oberbeckmann S."/>
            <person name="Bunk B."/>
            <person name="Jeske O."/>
            <person name="Meyerdierks A."/>
            <person name="Storesund J.E."/>
            <person name="Kallscheuer N."/>
            <person name="Luecker S."/>
            <person name="Lage O.M."/>
            <person name="Pohl T."/>
            <person name="Merkel B.J."/>
            <person name="Hornburger P."/>
            <person name="Mueller R.-W."/>
            <person name="Bruemmer F."/>
            <person name="Labrenz M."/>
            <person name="Spormann A.M."/>
            <person name="Op den Camp H."/>
            <person name="Overmann J."/>
            <person name="Amann R."/>
            <person name="Jetten M.S.M."/>
            <person name="Mascher T."/>
            <person name="Medema M.H."/>
            <person name="Devos D.P."/>
            <person name="Kaster A.-K."/>
            <person name="Ovreas L."/>
            <person name="Rohde M."/>
            <person name="Galperin M.Y."/>
            <person name="Jogler C."/>
        </authorList>
    </citation>
    <scope>NUCLEOTIDE SEQUENCE [LARGE SCALE GENOMIC DNA]</scope>
    <source>
        <strain evidence="10 11">I41</strain>
    </source>
</reference>
<evidence type="ECO:0000313" key="11">
    <source>
        <dbReference type="Proteomes" id="UP000317909"/>
    </source>
</evidence>
<dbReference type="InterPro" id="IPR009049">
    <property type="entry name" value="Argininosuccinate_lyase"/>
</dbReference>
<dbReference type="FunFam" id="1.20.200.10:FF:000015">
    <property type="entry name" value="argininosuccinate lyase isoform X2"/>
    <property type="match status" value="1"/>
</dbReference>
<dbReference type="Gene3D" id="1.10.275.10">
    <property type="entry name" value="Fumarase/aspartase (N-terminal domain)"/>
    <property type="match status" value="1"/>
</dbReference>
<protein>
    <recommendedName>
        <fullName evidence="3 7">Argininosuccinate lyase</fullName>
        <shortName evidence="7">ASAL</shortName>
        <ecNumber evidence="3 7">4.3.2.1</ecNumber>
    </recommendedName>
    <alternativeName>
        <fullName evidence="7">Arginosuccinase</fullName>
    </alternativeName>
</protein>
<dbReference type="EC" id="4.3.2.1" evidence="3 7"/>
<dbReference type="EMBL" id="CP036339">
    <property type="protein sequence ID" value="QDT76309.1"/>
    <property type="molecule type" value="Genomic_DNA"/>
</dbReference>
<dbReference type="CDD" id="cd01359">
    <property type="entry name" value="Argininosuccinate_lyase"/>
    <property type="match status" value="1"/>
</dbReference>